<keyword evidence="2" id="KW-1185">Reference proteome</keyword>
<reference evidence="1" key="1">
    <citation type="submission" date="2023-10" db="EMBL/GenBank/DDBJ databases">
        <title>Genome sequence of Blautia coccoides DSM 935.</title>
        <authorList>
            <person name="Boeer T."/>
            <person name="Bengelsdorf F.R."/>
            <person name="Daniel R."/>
            <person name="Poehlein A."/>
        </authorList>
    </citation>
    <scope>NUCLEOTIDE SEQUENCE [LARGE SCALE GENOMIC DNA]</scope>
    <source>
        <strain evidence="1">DSM 935</strain>
    </source>
</reference>
<evidence type="ECO:0000313" key="2">
    <source>
        <dbReference type="Proteomes" id="UP001325248"/>
    </source>
</evidence>
<dbReference type="EMBL" id="CP136422">
    <property type="protein sequence ID" value="WPX73583.1"/>
    <property type="molecule type" value="Genomic_DNA"/>
</dbReference>
<dbReference type="Proteomes" id="UP001325248">
    <property type="component" value="Chromosome"/>
</dbReference>
<organism evidence="1 2">
    <name type="scientific">Blautia producta</name>
    <dbReference type="NCBI Taxonomy" id="33035"/>
    <lineage>
        <taxon>Bacteria</taxon>
        <taxon>Bacillati</taxon>
        <taxon>Bacillota</taxon>
        <taxon>Clostridia</taxon>
        <taxon>Lachnospirales</taxon>
        <taxon>Lachnospiraceae</taxon>
        <taxon>Blautia</taxon>
    </lineage>
</organism>
<sequence length="98" mass="11199">MRMYVEPFGKPRLMVSRADDDRILVKNYGICESMEIRDFLYAGNREVILEVANDGEGSFLCEIEAEPCKWLKLEMSSREVKDQEILKLICCPGSSGEC</sequence>
<accession>A0ABZ0U9G4</accession>
<name>A0ABZ0U9G4_9FIRM</name>
<proteinExistence type="predicted"/>
<evidence type="ECO:0000313" key="1">
    <source>
        <dbReference type="EMBL" id="WPX73583.1"/>
    </source>
</evidence>
<gene>
    <name evidence="1" type="ORF">BLCOC_19330</name>
</gene>
<protein>
    <submittedName>
        <fullName evidence="1">Uncharacterized protein</fullName>
    </submittedName>
</protein>